<protein>
    <submittedName>
        <fullName evidence="2">Uncharacterized protein</fullName>
    </submittedName>
</protein>
<name>A0A0G1IDT8_9BACT</name>
<evidence type="ECO:0000256" key="1">
    <source>
        <dbReference type="SAM" id="MobiDB-lite"/>
    </source>
</evidence>
<accession>A0A0G1IDT8</accession>
<feature type="region of interest" description="Disordered" evidence="1">
    <location>
        <begin position="31"/>
        <end position="107"/>
    </location>
</feature>
<feature type="non-terminal residue" evidence="2">
    <location>
        <position position="107"/>
    </location>
</feature>
<organism evidence="2 3">
    <name type="scientific">Candidatus Gottesmanbacteria bacterium GW2011_GWA1_44_24b</name>
    <dbReference type="NCBI Taxonomy" id="1618437"/>
    <lineage>
        <taxon>Bacteria</taxon>
        <taxon>Candidatus Gottesmaniibacteriota</taxon>
    </lineage>
</organism>
<feature type="compositionally biased region" description="Polar residues" evidence="1">
    <location>
        <begin position="96"/>
        <end position="107"/>
    </location>
</feature>
<reference evidence="2 3" key="1">
    <citation type="journal article" date="2015" name="Nature">
        <title>rRNA introns, odd ribosomes, and small enigmatic genomes across a large radiation of phyla.</title>
        <authorList>
            <person name="Brown C.T."/>
            <person name="Hug L.A."/>
            <person name="Thomas B.C."/>
            <person name="Sharon I."/>
            <person name="Castelle C.J."/>
            <person name="Singh A."/>
            <person name="Wilkins M.J."/>
            <person name="Williams K.H."/>
            <person name="Banfield J.F."/>
        </authorList>
    </citation>
    <scope>NUCLEOTIDE SEQUENCE [LARGE SCALE GENOMIC DNA]</scope>
</reference>
<proteinExistence type="predicted"/>
<gene>
    <name evidence="2" type="ORF">UW52_C0068G0016</name>
</gene>
<dbReference type="AlphaFoldDB" id="A0A0G1IDT8"/>
<evidence type="ECO:0000313" key="3">
    <source>
        <dbReference type="Proteomes" id="UP000034521"/>
    </source>
</evidence>
<sequence length="107" mass="11964">MAGPNLEHRLSLEQRLRKILPIQIGDILGFRAPVGTTGRKEGDQPVITDQPQSPDQPEPNQPESDQSLPVQPLQYKIVKLEEQTNPAPDISFEPIQLSQVSSRVSFR</sequence>
<evidence type="ECO:0000313" key="2">
    <source>
        <dbReference type="EMBL" id="KKT57385.1"/>
    </source>
</evidence>
<dbReference type="Proteomes" id="UP000034521">
    <property type="component" value="Unassembled WGS sequence"/>
</dbReference>
<dbReference type="EMBL" id="LCIQ01000068">
    <property type="protein sequence ID" value="KKT57385.1"/>
    <property type="molecule type" value="Genomic_DNA"/>
</dbReference>
<comment type="caution">
    <text evidence="2">The sequence shown here is derived from an EMBL/GenBank/DDBJ whole genome shotgun (WGS) entry which is preliminary data.</text>
</comment>